<comment type="caution">
    <text evidence="1">The sequence shown here is derived from an EMBL/GenBank/DDBJ whole genome shotgun (WGS) entry which is preliminary data.</text>
</comment>
<proteinExistence type="predicted"/>
<name>A0ABR3S304_9PLEO</name>
<dbReference type="EMBL" id="JAKIXB020000002">
    <property type="protein sequence ID" value="KAL1611061.1"/>
    <property type="molecule type" value="Genomic_DNA"/>
</dbReference>
<reference evidence="1 2" key="1">
    <citation type="submission" date="2024-02" db="EMBL/GenBank/DDBJ databases">
        <title>De novo assembly and annotation of 12 fungi associated with fruit tree decline syndrome in Ontario, Canada.</title>
        <authorList>
            <person name="Sulman M."/>
            <person name="Ellouze W."/>
            <person name="Ilyukhin E."/>
        </authorList>
    </citation>
    <scope>NUCLEOTIDE SEQUENCE [LARGE SCALE GENOMIC DNA]</scope>
    <source>
        <strain evidence="1 2">M97-236</strain>
    </source>
</reference>
<evidence type="ECO:0000313" key="1">
    <source>
        <dbReference type="EMBL" id="KAL1611061.1"/>
    </source>
</evidence>
<evidence type="ECO:0000313" key="2">
    <source>
        <dbReference type="Proteomes" id="UP001521222"/>
    </source>
</evidence>
<protein>
    <submittedName>
        <fullName evidence="1">Uncharacterized protein</fullName>
    </submittedName>
</protein>
<organism evidence="1 2">
    <name type="scientific">Nothophoma quercina</name>
    <dbReference type="NCBI Taxonomy" id="749835"/>
    <lineage>
        <taxon>Eukaryota</taxon>
        <taxon>Fungi</taxon>
        <taxon>Dikarya</taxon>
        <taxon>Ascomycota</taxon>
        <taxon>Pezizomycotina</taxon>
        <taxon>Dothideomycetes</taxon>
        <taxon>Pleosporomycetidae</taxon>
        <taxon>Pleosporales</taxon>
        <taxon>Pleosporineae</taxon>
        <taxon>Didymellaceae</taxon>
        <taxon>Nothophoma</taxon>
    </lineage>
</organism>
<accession>A0ABR3S304</accession>
<gene>
    <name evidence="1" type="ORF">SLS59_000698</name>
</gene>
<dbReference type="Proteomes" id="UP001521222">
    <property type="component" value="Unassembled WGS sequence"/>
</dbReference>
<keyword evidence="2" id="KW-1185">Reference proteome</keyword>
<sequence>MDPTYTPFLTTRDDGTLAYEAAVASDLRRLFNILKLALAIALRITELKLNEELDGPRESGILDFAYEYGSITEAKPFDDNVCHPSLGSKQFWLSQDCESAFEVGVNHIERSVVLAAPAVTANLPLTSTPTLATIPEDTDSMDTEMSIDSGDLDSVFSTIGSKATITGLANTARPRPPHLTAATVEKRLQETVDDFALVLEMSCIEDGDEILAALYLKLLRALLKFCGNVTLLEVPQVWFDVIHEMSFPGTWCVTVRGRKGSNDAQPYMLVV</sequence>